<reference evidence="3" key="1">
    <citation type="submission" date="2016-12" db="EMBL/GenBank/DDBJ databases">
        <authorList>
            <person name="Meng X."/>
        </authorList>
    </citation>
    <scope>NUCLEOTIDE SEQUENCE [LARGE SCALE GENOMIC DNA]</scope>
    <source>
        <strain evidence="3">DSM 20732</strain>
    </source>
</reference>
<dbReference type="Gene3D" id="1.10.10.10">
    <property type="entry name" value="Winged helix-like DNA-binding domain superfamily/Winged helix DNA-binding domain"/>
    <property type="match status" value="1"/>
</dbReference>
<evidence type="ECO:0000313" key="2">
    <source>
        <dbReference type="EMBL" id="OKL51986.1"/>
    </source>
</evidence>
<dbReference type="PANTHER" id="PTHR18964:SF149">
    <property type="entry name" value="BIFUNCTIONAL UDP-N-ACETYLGLUCOSAMINE 2-EPIMERASE_N-ACETYLMANNOSAMINE KINASE"/>
    <property type="match status" value="1"/>
</dbReference>
<dbReference type="EMBL" id="MQVS01000003">
    <property type="protein sequence ID" value="OKL51986.1"/>
    <property type="molecule type" value="Genomic_DNA"/>
</dbReference>
<accession>A0A1Q5PWV7</accession>
<dbReference type="InterPro" id="IPR043129">
    <property type="entry name" value="ATPase_NBD"/>
</dbReference>
<evidence type="ECO:0008006" key="4">
    <source>
        <dbReference type="Google" id="ProtNLM"/>
    </source>
</evidence>
<name>A0A1Q5PWV7_9ACTO</name>
<dbReference type="PANTHER" id="PTHR18964">
    <property type="entry name" value="ROK (REPRESSOR, ORF, KINASE) FAMILY"/>
    <property type="match status" value="1"/>
</dbReference>
<comment type="caution">
    <text evidence="2">The sequence shown here is derived from an EMBL/GenBank/DDBJ whole genome shotgun (WGS) entry which is preliminary data.</text>
</comment>
<keyword evidence="3" id="KW-1185">Reference proteome</keyword>
<dbReference type="STRING" id="52770.BSZ40_03380"/>
<dbReference type="OrthoDB" id="3225083at2"/>
<sequence>MKPGSDAMRAEHLRAMNMRLVLSHVLMTGEYAAPSRAQVATQTNLTRATATSLVDELVASGLLQEMPRPRANGPGRPALGLTGSPNIVGLGAEIGVDGLRVVATNLAGHELVGHSQAHNLVGSSPQQALTPLARLLTEVIQALPTTARLVRLTVAVPGLVDTAQGRLLEAPNLGWHDVDLAAALAQRLPLPLPVTVDNEANLAALTVAQRAPGAPSPNQSFAFLSGSIGIGAALVADGQVMRGRHGWAGEIGHLTIDPAGPDCRCGSTGCLERYVGAEALVPLLTHPSPIVPPPTAGRPLDPRSVSDCAQALGIAVAALVNLFDIPQVVLGGHLAELLSAHEPLIRATLERRSMGARRRRVTLAPSRLGPTTVAVGASYAALADLIAHPHCYLGDQPPRTAENNG</sequence>
<gene>
    <name evidence="2" type="ORF">BSZ40_03380</name>
</gene>
<dbReference type="InterPro" id="IPR036388">
    <property type="entry name" value="WH-like_DNA-bd_sf"/>
</dbReference>
<dbReference type="InParanoid" id="A0A1Q5PWV7"/>
<dbReference type="Proteomes" id="UP000185612">
    <property type="component" value="Unassembled WGS sequence"/>
</dbReference>
<evidence type="ECO:0000256" key="1">
    <source>
        <dbReference type="ARBA" id="ARBA00006479"/>
    </source>
</evidence>
<dbReference type="RefSeq" id="WP_073823353.1">
    <property type="nucleotide sequence ID" value="NZ_MQVS01000003.1"/>
</dbReference>
<dbReference type="Pfam" id="PF00480">
    <property type="entry name" value="ROK"/>
    <property type="match status" value="1"/>
</dbReference>
<dbReference type="SUPFAM" id="SSF53067">
    <property type="entry name" value="Actin-like ATPase domain"/>
    <property type="match status" value="1"/>
</dbReference>
<dbReference type="AlphaFoldDB" id="A0A1Q5PWV7"/>
<protein>
    <recommendedName>
        <fullName evidence="4">ROK family protein</fullName>
    </recommendedName>
</protein>
<dbReference type="SUPFAM" id="SSF46785">
    <property type="entry name" value="Winged helix' DNA-binding domain"/>
    <property type="match status" value="1"/>
</dbReference>
<proteinExistence type="inferred from homology"/>
<dbReference type="Gene3D" id="3.30.420.40">
    <property type="match status" value="2"/>
</dbReference>
<comment type="similarity">
    <text evidence="1">Belongs to the ROK (NagC/XylR) family.</text>
</comment>
<dbReference type="InterPro" id="IPR036390">
    <property type="entry name" value="WH_DNA-bd_sf"/>
</dbReference>
<organism evidence="2 3">
    <name type="scientific">Buchananella hordeovulneris</name>
    <dbReference type="NCBI Taxonomy" id="52770"/>
    <lineage>
        <taxon>Bacteria</taxon>
        <taxon>Bacillati</taxon>
        <taxon>Actinomycetota</taxon>
        <taxon>Actinomycetes</taxon>
        <taxon>Actinomycetales</taxon>
        <taxon>Actinomycetaceae</taxon>
        <taxon>Buchananella</taxon>
    </lineage>
</organism>
<dbReference type="InterPro" id="IPR000600">
    <property type="entry name" value="ROK"/>
</dbReference>
<evidence type="ECO:0000313" key="3">
    <source>
        <dbReference type="Proteomes" id="UP000185612"/>
    </source>
</evidence>